<protein>
    <submittedName>
        <fullName evidence="2">YncE family protein</fullName>
    </submittedName>
</protein>
<dbReference type="PROSITE" id="PS51257">
    <property type="entry name" value="PROKAR_LIPOPROTEIN"/>
    <property type="match status" value="1"/>
</dbReference>
<reference evidence="3" key="1">
    <citation type="journal article" date="2019" name="Int. J. Syst. Evol. Microbiol.">
        <title>The Global Catalogue of Microorganisms (GCM) 10K type strain sequencing project: providing services to taxonomists for standard genome sequencing and annotation.</title>
        <authorList>
            <consortium name="The Broad Institute Genomics Platform"/>
            <consortium name="The Broad Institute Genome Sequencing Center for Infectious Disease"/>
            <person name="Wu L."/>
            <person name="Ma J."/>
        </authorList>
    </citation>
    <scope>NUCLEOTIDE SEQUENCE [LARGE SCALE GENOMIC DNA]</scope>
    <source>
        <strain evidence="3">KCTC 32255</strain>
    </source>
</reference>
<sequence length="332" mass="34492">MKASFAAAVLLLVTACSDDGAPRDELQLVENPTAASPASSPEQEDTPDGRLLDVDGDVTCVAVNQGTLAAAVTGDDGDTEVLFYRLAQPTKAPKRVDVDGPVERLTVSDDQFAATVPSENTVLYLTLGGVVGKTSIGGAPTSIAELDGTTLVGLRKAKAVAVLEHEQQTSRTSGELASADQVLVSSGGAAVVLDRLRSALFEVQTGEADIGLGLRAGQGATNAVTDAYNRVLVVDTREEYLLAFSLDPLVLRQRYPVPGGPYGIAYDPKQDLAWVTLTARNEVVAFDVAGGEPEEAARFSTVRQPNAVTTDPTTGTVVVASGDGEGIQVIEP</sequence>
<dbReference type="SUPFAM" id="SSF75011">
    <property type="entry name" value="3-carboxy-cis,cis-mucoante lactonizing enzyme"/>
    <property type="match status" value="1"/>
</dbReference>
<dbReference type="EMBL" id="JBHSXX010000001">
    <property type="protein sequence ID" value="MFC6869156.1"/>
    <property type="molecule type" value="Genomic_DNA"/>
</dbReference>
<accession>A0ABW2C1H1</accession>
<dbReference type="Gene3D" id="2.130.10.10">
    <property type="entry name" value="YVTN repeat-like/Quinoprotein amine dehydrogenase"/>
    <property type="match status" value="1"/>
</dbReference>
<dbReference type="RefSeq" id="WP_345393367.1">
    <property type="nucleotide sequence ID" value="NZ_BAABLA010000019.1"/>
</dbReference>
<evidence type="ECO:0000256" key="1">
    <source>
        <dbReference type="SAM" id="MobiDB-lite"/>
    </source>
</evidence>
<comment type="caution">
    <text evidence="2">The sequence shown here is derived from an EMBL/GenBank/DDBJ whole genome shotgun (WGS) entry which is preliminary data.</text>
</comment>
<dbReference type="Proteomes" id="UP001596337">
    <property type="component" value="Unassembled WGS sequence"/>
</dbReference>
<name>A0ABW2C1H1_9PSEU</name>
<gene>
    <name evidence="2" type="ORF">ACFQGD_18600</name>
</gene>
<organism evidence="2 3">
    <name type="scientific">Haloechinothrix salitolerans</name>
    <dbReference type="NCBI Taxonomy" id="926830"/>
    <lineage>
        <taxon>Bacteria</taxon>
        <taxon>Bacillati</taxon>
        <taxon>Actinomycetota</taxon>
        <taxon>Actinomycetes</taxon>
        <taxon>Pseudonocardiales</taxon>
        <taxon>Pseudonocardiaceae</taxon>
        <taxon>Haloechinothrix</taxon>
    </lineage>
</organism>
<proteinExistence type="predicted"/>
<dbReference type="InterPro" id="IPR015943">
    <property type="entry name" value="WD40/YVTN_repeat-like_dom_sf"/>
</dbReference>
<evidence type="ECO:0000313" key="3">
    <source>
        <dbReference type="Proteomes" id="UP001596337"/>
    </source>
</evidence>
<evidence type="ECO:0000313" key="2">
    <source>
        <dbReference type="EMBL" id="MFC6869156.1"/>
    </source>
</evidence>
<feature type="region of interest" description="Disordered" evidence="1">
    <location>
        <begin position="30"/>
        <end position="50"/>
    </location>
</feature>
<keyword evidence="3" id="KW-1185">Reference proteome</keyword>